<dbReference type="PANTHER" id="PTHR47892:SF1">
    <property type="entry name" value="UNIVERSAL STRESS PROTEIN E"/>
    <property type="match status" value="1"/>
</dbReference>
<dbReference type="PRINTS" id="PR01438">
    <property type="entry name" value="UNVRSLSTRESS"/>
</dbReference>
<gene>
    <name evidence="6" type="ORF">BFC18_04280</name>
</gene>
<evidence type="ECO:0000313" key="7">
    <source>
        <dbReference type="Proteomes" id="UP000175691"/>
    </source>
</evidence>
<dbReference type="Proteomes" id="UP000175691">
    <property type="component" value="Unassembled WGS sequence"/>
</dbReference>
<organism evidence="6 7">
    <name type="scientific">Alteromonas confluentis</name>
    <dbReference type="NCBI Taxonomy" id="1656094"/>
    <lineage>
        <taxon>Bacteria</taxon>
        <taxon>Pseudomonadati</taxon>
        <taxon>Pseudomonadota</taxon>
        <taxon>Gammaproteobacteria</taxon>
        <taxon>Alteromonadales</taxon>
        <taxon>Alteromonadaceae</taxon>
        <taxon>Alteromonas/Salinimonas group</taxon>
        <taxon>Alteromonas</taxon>
    </lineage>
</organism>
<dbReference type="Pfam" id="PF00582">
    <property type="entry name" value="Usp"/>
    <property type="match status" value="2"/>
</dbReference>
<dbReference type="STRING" id="1656094.BFC18_04280"/>
<protein>
    <submittedName>
        <fullName evidence="6">Universal stress protein UspE</fullName>
    </submittedName>
</protein>
<dbReference type="AlphaFoldDB" id="A0A1E7ZF99"/>
<dbReference type="SUPFAM" id="SSF52402">
    <property type="entry name" value="Adenine nucleotide alpha hydrolases-like"/>
    <property type="match status" value="2"/>
</dbReference>
<dbReference type="PANTHER" id="PTHR47892">
    <property type="entry name" value="UNIVERSAL STRESS PROTEIN E"/>
    <property type="match status" value="1"/>
</dbReference>
<evidence type="ECO:0000256" key="3">
    <source>
        <dbReference type="ARBA" id="ARBA00022490"/>
    </source>
</evidence>
<evidence type="ECO:0000259" key="5">
    <source>
        <dbReference type="Pfam" id="PF00582"/>
    </source>
</evidence>
<feature type="domain" description="UspA" evidence="5">
    <location>
        <begin position="4"/>
        <end position="144"/>
    </location>
</feature>
<comment type="subcellular location">
    <subcellularLocation>
        <location evidence="1">Cytoplasm</location>
    </subcellularLocation>
</comment>
<proteinExistence type="inferred from homology"/>
<name>A0A1E7ZF99_9ALTE</name>
<dbReference type="OrthoDB" id="239260at2"/>
<dbReference type="RefSeq" id="WP_070123709.1">
    <property type="nucleotide sequence ID" value="NZ_MDHN01000007.1"/>
</dbReference>
<feature type="domain" description="UspA" evidence="5">
    <location>
        <begin position="180"/>
        <end position="297"/>
    </location>
</feature>
<sequence>MITYNRILAVVQPDKSEQPALSRAIEIAKKTGAEVHALLVVYDFSYDMTTMLTRAEREAMRKAVTNDRKQWAENTFSHYDGCPVKVSVVWNDKRYEAIIRYAVEQNIDLVVKSTRQHHELSTIIFTPTDWNLLRKCPTPVLLVKDHVWPENGTVVAAVNVGTEDKEHAELNNKITVVATDYANMLSGQVHLANAYPSTPLNIAIEIPDFNAQSYQNSVRDHHLKEMEVHSAKYGIGIANCHVVEGLPEKAVSRISEQLNAELVVIGTVGRTGLSAAFIGNTAEHVLDSLNCDVLAIKPDGFVSPIS</sequence>
<dbReference type="InterPro" id="IPR006015">
    <property type="entry name" value="Universal_stress_UspA"/>
</dbReference>
<evidence type="ECO:0000256" key="1">
    <source>
        <dbReference type="ARBA" id="ARBA00004496"/>
    </source>
</evidence>
<comment type="function">
    <text evidence="4">Required for resistance to DNA-damaging agents.</text>
</comment>
<evidence type="ECO:0000256" key="4">
    <source>
        <dbReference type="ARBA" id="ARBA00037131"/>
    </source>
</evidence>
<evidence type="ECO:0000313" key="6">
    <source>
        <dbReference type="EMBL" id="OFC72179.1"/>
    </source>
</evidence>
<keyword evidence="3" id="KW-0963">Cytoplasm</keyword>
<comment type="similarity">
    <text evidence="2">Belongs to the universal stress protein A family.</text>
</comment>
<comment type="caution">
    <text evidence="6">The sequence shown here is derived from an EMBL/GenBank/DDBJ whole genome shotgun (WGS) entry which is preliminary data.</text>
</comment>
<dbReference type="Gene3D" id="3.40.50.12370">
    <property type="match status" value="1"/>
</dbReference>
<dbReference type="NCBIfam" id="NF008380">
    <property type="entry name" value="PRK11175.1"/>
    <property type="match status" value="1"/>
</dbReference>
<dbReference type="EMBL" id="MDHN01000007">
    <property type="protein sequence ID" value="OFC72179.1"/>
    <property type="molecule type" value="Genomic_DNA"/>
</dbReference>
<keyword evidence="7" id="KW-1185">Reference proteome</keyword>
<dbReference type="CDD" id="cd23660">
    <property type="entry name" value="USP-E_repeat2"/>
    <property type="match status" value="1"/>
</dbReference>
<accession>A0A1E7ZF99</accession>
<dbReference type="InterPro" id="IPR006016">
    <property type="entry name" value="UspA"/>
</dbReference>
<dbReference type="GO" id="GO:0005737">
    <property type="term" value="C:cytoplasm"/>
    <property type="evidence" value="ECO:0007669"/>
    <property type="project" value="UniProtKB-SubCell"/>
</dbReference>
<evidence type="ECO:0000256" key="2">
    <source>
        <dbReference type="ARBA" id="ARBA00008791"/>
    </source>
</evidence>
<reference evidence="6 7" key="1">
    <citation type="submission" date="2016-08" db="EMBL/GenBank/DDBJ databases">
        <authorList>
            <person name="Seilhamer J.J."/>
        </authorList>
    </citation>
    <scope>NUCLEOTIDE SEQUENCE [LARGE SCALE GENOMIC DNA]</scope>
    <source>
        <strain evidence="6 7">KCTC 42603</strain>
    </source>
</reference>